<feature type="compositionally biased region" description="Low complexity" evidence="2">
    <location>
        <begin position="33"/>
        <end position="46"/>
    </location>
</feature>
<organism evidence="6 7">
    <name type="scientific">Metallumcola ferriviriculae</name>
    <dbReference type="NCBI Taxonomy" id="3039180"/>
    <lineage>
        <taxon>Bacteria</taxon>
        <taxon>Bacillati</taxon>
        <taxon>Bacillota</taxon>
        <taxon>Clostridia</taxon>
        <taxon>Neomoorellales</taxon>
        <taxon>Desulfitibacteraceae</taxon>
        <taxon>Metallumcola</taxon>
    </lineage>
</organism>
<dbReference type="Gene3D" id="1.10.1130.10">
    <property type="entry name" value="Flavocytochrome C3, Chain A"/>
    <property type="match status" value="1"/>
</dbReference>
<feature type="region of interest" description="Disordered" evidence="2">
    <location>
        <begin position="24"/>
        <end position="48"/>
    </location>
</feature>
<feature type="chain" id="PRO_5043849287" description="Cytochrome c-552/4 domain-containing protein" evidence="3">
    <location>
        <begin position="19"/>
        <end position="350"/>
    </location>
</feature>
<evidence type="ECO:0000256" key="3">
    <source>
        <dbReference type="SAM" id="SignalP"/>
    </source>
</evidence>
<dbReference type="NCBIfam" id="TIGR01905">
    <property type="entry name" value="paired_CXXCH_1"/>
    <property type="match status" value="1"/>
</dbReference>
<keyword evidence="1 3" id="KW-0732">Signal</keyword>
<accession>A0AAU0US58</accession>
<proteinExistence type="predicted"/>
<gene>
    <name evidence="6" type="ORF">MFMK1_003547</name>
</gene>
<dbReference type="KEGG" id="dbc:MFMK1_003547"/>
<dbReference type="Pfam" id="PF13435">
    <property type="entry name" value="Cytochrome_C554"/>
    <property type="match status" value="1"/>
</dbReference>
<feature type="domain" description="Doubled CXXCH motif" evidence="4">
    <location>
        <begin position="286"/>
        <end position="318"/>
    </location>
</feature>
<dbReference type="AlphaFoldDB" id="A0AAU0US58"/>
<evidence type="ECO:0000256" key="2">
    <source>
        <dbReference type="SAM" id="MobiDB-lite"/>
    </source>
</evidence>
<evidence type="ECO:0000256" key="1">
    <source>
        <dbReference type="ARBA" id="ARBA00022729"/>
    </source>
</evidence>
<dbReference type="Proteomes" id="UP001329915">
    <property type="component" value="Chromosome"/>
</dbReference>
<dbReference type="InterPro" id="IPR036280">
    <property type="entry name" value="Multihaem_cyt_sf"/>
</dbReference>
<feature type="domain" description="Cytochrome c-552/4" evidence="5">
    <location>
        <begin position="151"/>
        <end position="187"/>
    </location>
</feature>
<dbReference type="PROSITE" id="PS51257">
    <property type="entry name" value="PROKAR_LIPOPROTEIN"/>
    <property type="match status" value="1"/>
</dbReference>
<name>A0AAU0US58_9FIRM</name>
<dbReference type="EMBL" id="CP121694">
    <property type="protein sequence ID" value="WRO23680.1"/>
    <property type="molecule type" value="Genomic_DNA"/>
</dbReference>
<dbReference type="PANTHER" id="PTHR35038:SF8">
    <property type="entry name" value="C-TYPE POLYHEME CYTOCHROME OMCC"/>
    <property type="match status" value="1"/>
</dbReference>
<evidence type="ECO:0000259" key="5">
    <source>
        <dbReference type="Pfam" id="PF13435"/>
    </source>
</evidence>
<reference evidence="6 7" key="1">
    <citation type="submission" date="2023-04" db="EMBL/GenBank/DDBJ databases">
        <authorList>
            <person name="Hsu D."/>
        </authorList>
    </citation>
    <scope>NUCLEOTIDE SEQUENCE [LARGE SCALE GENOMIC DNA]</scope>
    <source>
        <strain evidence="6 7">MK1</strain>
    </source>
</reference>
<dbReference type="InterPro" id="IPR023155">
    <property type="entry name" value="Cyt_c-552/4"/>
</dbReference>
<dbReference type="InterPro" id="IPR051829">
    <property type="entry name" value="Multiheme_Cytochr_ET"/>
</dbReference>
<evidence type="ECO:0000313" key="7">
    <source>
        <dbReference type="Proteomes" id="UP001329915"/>
    </source>
</evidence>
<evidence type="ECO:0000313" key="6">
    <source>
        <dbReference type="EMBL" id="WRO23680.1"/>
    </source>
</evidence>
<dbReference type="Gene3D" id="3.90.10.10">
    <property type="entry name" value="Cytochrome C3"/>
    <property type="match status" value="1"/>
</dbReference>
<dbReference type="PANTHER" id="PTHR35038">
    <property type="entry name" value="DISSIMILATORY SULFITE REDUCTASE SIRA"/>
    <property type="match status" value="1"/>
</dbReference>
<protein>
    <recommendedName>
        <fullName evidence="8">Cytochrome c-552/4 domain-containing protein</fullName>
    </recommendedName>
</protein>
<dbReference type="SUPFAM" id="SSF48695">
    <property type="entry name" value="Multiheme cytochromes"/>
    <property type="match status" value="1"/>
</dbReference>
<sequence>MKKGALLTLLMLLVLALAVGCGQPAEEPSNGNQEQPAEQTEQPQEQPVEKVAEYVGSETCAGCHADIAQSLEQTMHTKMLQDASDETIIGDLAKAGNPLEVTGLAKEDIKFTIGSKWKQRYVVEQDGNLKILPKQWIVKTEEWTEYHADEWEERVYEDKCIRCHTTGYNVETEEFVEAGVGCEACHGPASLHVENPAKVKPVNVADLSPERQVDVCGSCHVRGKNADGKRDDALGFMPGDDLNDHYDALVPKGEDEKRFYENGDSKSHHQQYNDFIQSKHYEAGLSCITCHDPHSQGAATGQLKDTPEKLCFSCHSEEDLGKPFDLRKFMPKRAKSATPNDITTHTFRKP</sequence>
<dbReference type="Pfam" id="PF09699">
    <property type="entry name" value="Paired_CXXCH_1"/>
    <property type="match status" value="1"/>
</dbReference>
<dbReference type="RefSeq" id="WP_366923056.1">
    <property type="nucleotide sequence ID" value="NZ_CP121694.1"/>
</dbReference>
<feature type="signal peptide" evidence="3">
    <location>
        <begin position="1"/>
        <end position="18"/>
    </location>
</feature>
<keyword evidence="7" id="KW-1185">Reference proteome</keyword>
<dbReference type="InterPro" id="IPR010177">
    <property type="entry name" value="Paired_CXXCH_1"/>
</dbReference>
<evidence type="ECO:0000259" key="4">
    <source>
        <dbReference type="Pfam" id="PF09699"/>
    </source>
</evidence>
<evidence type="ECO:0008006" key="8">
    <source>
        <dbReference type="Google" id="ProtNLM"/>
    </source>
</evidence>